<dbReference type="Proteomes" id="UP000582837">
    <property type="component" value="Unassembled WGS sequence"/>
</dbReference>
<dbReference type="AlphaFoldDB" id="A0A841H772"/>
<evidence type="ECO:0008006" key="3">
    <source>
        <dbReference type="Google" id="ProtNLM"/>
    </source>
</evidence>
<evidence type="ECO:0000313" key="2">
    <source>
        <dbReference type="Proteomes" id="UP000582837"/>
    </source>
</evidence>
<organism evidence="1 2">
    <name type="scientific">Longimicrobium terrae</name>
    <dbReference type="NCBI Taxonomy" id="1639882"/>
    <lineage>
        <taxon>Bacteria</taxon>
        <taxon>Pseudomonadati</taxon>
        <taxon>Gemmatimonadota</taxon>
        <taxon>Longimicrobiia</taxon>
        <taxon>Longimicrobiales</taxon>
        <taxon>Longimicrobiaceae</taxon>
        <taxon>Longimicrobium</taxon>
    </lineage>
</organism>
<protein>
    <recommendedName>
        <fullName evidence="3">N-acetyltransferase domain-containing protein</fullName>
    </recommendedName>
</protein>
<gene>
    <name evidence="1" type="ORF">HNQ61_005471</name>
</gene>
<accession>A0A841H772</accession>
<name>A0A841H772_9BACT</name>
<dbReference type="EMBL" id="JACHIA010000029">
    <property type="protein sequence ID" value="MBB6073793.1"/>
    <property type="molecule type" value="Genomic_DNA"/>
</dbReference>
<proteinExistence type="predicted"/>
<reference evidence="1 2" key="1">
    <citation type="submission" date="2020-08" db="EMBL/GenBank/DDBJ databases">
        <title>Genomic Encyclopedia of Type Strains, Phase IV (KMG-IV): sequencing the most valuable type-strain genomes for metagenomic binning, comparative biology and taxonomic classification.</title>
        <authorList>
            <person name="Goeker M."/>
        </authorList>
    </citation>
    <scope>NUCLEOTIDE SEQUENCE [LARGE SCALE GENOMIC DNA]</scope>
    <source>
        <strain evidence="1 2">DSM 29007</strain>
    </source>
</reference>
<comment type="caution">
    <text evidence="1">The sequence shown here is derived from an EMBL/GenBank/DDBJ whole genome shotgun (WGS) entry which is preliminary data.</text>
</comment>
<sequence>MLSPYASARRRHADIRSDVYSFVRDQYVRAGVVTTDLRVTDIDRTAMEAWSGTWMGRRHPADAGAWNWPLLIECMPRRAAILPVALWSGDDLCGLILGRASRHRQTGVRHTVTLTYVERRPEPPPVPLRGEIVLLALSIATAYGKAVGASRIRLGYPEPRLIGWYERLGFVVARSGGKAVYCEREIKP</sequence>
<keyword evidence="2" id="KW-1185">Reference proteome</keyword>
<evidence type="ECO:0000313" key="1">
    <source>
        <dbReference type="EMBL" id="MBB6073793.1"/>
    </source>
</evidence>